<feature type="region of interest" description="Disordered" evidence="1">
    <location>
        <begin position="1"/>
        <end position="46"/>
    </location>
</feature>
<dbReference type="Proteomes" id="UP001372338">
    <property type="component" value="Unassembled WGS sequence"/>
</dbReference>
<dbReference type="AlphaFoldDB" id="A0AAN9IFP1"/>
<sequence>MHHNPNNLKEQNDRAHKKRKKSDREKVDEVPQINTDGKMGGEKSKAAPYQDENVFRSTSCPTPYNLETTQTCGDRICDAANNFDSMICFDNVTDGNYMKLLELENAAYEECYQRAMDSPLSPSLPEALQEDMFSPKTDLFPSPSSGVINVEINSNEQYFDVSGVSSNSKDKPTQASKTEVVKLPHMRTPEKSRDAQLVEGGSGPLHKKLSKFFVVFSNIEDNSTISGIVFATKACIASCNLATQVDWEVKSILTALRKEEKLSQKEKASVLLTLLLFNFFTASTLTFGKLWDGNLVHCMKSYAEHICTVMSDAEARTLLLENCPLQELLRLIEDLLIEGKIIVNNEVPAETLSDCDFRINGDLDCANKFSSDVASSEQLIAGSIILASICTATNHVGFLFHASYDILRFCKWDSLVVLTILHIFAYLGGEKFFISAVSFRLMIIVLKSLVMFLEGENLSVATASCPLSINQLHTQFGMNAKCPFSEGAESVDIVACLLLEEIKGCLHLGMDRVDLSDSRFTSDNYNAGQQSNPEAVQCAINTSCDVPCCLEKCTTSATQPHVLKNVTLCHLGDVLSLVELVANKVSWQWTGIKLVPQLLNMLDSCEEEKFVIAIIVLLGQLGRIGVVTGGYGDRGVENLRCKLFAYLCRTSSMKCLSLQIATATALFRLLPVDLETLLHTNTSLTTYSKSVSDDAETLRKWFSGLDKDQQKLLSGVLSRSSDVYNK</sequence>
<dbReference type="PANTHER" id="PTHR35480:SF1">
    <property type="entry name" value="MATERNAL EFFECT EMBRYO ARREST 22"/>
    <property type="match status" value="1"/>
</dbReference>
<evidence type="ECO:0000256" key="2">
    <source>
        <dbReference type="SAM" id="Phobius"/>
    </source>
</evidence>
<comment type="caution">
    <text evidence="3">The sequence shown here is derived from an EMBL/GenBank/DDBJ whole genome shotgun (WGS) entry which is preliminary data.</text>
</comment>
<dbReference type="PANTHER" id="PTHR35480">
    <property type="entry name" value="MATERNAL EFFECT EMBRYO ARREST 22"/>
    <property type="match status" value="1"/>
</dbReference>
<reference evidence="3 4" key="1">
    <citation type="submission" date="2024-01" db="EMBL/GenBank/DDBJ databases">
        <title>The genomes of 5 underutilized Papilionoideae crops provide insights into root nodulation and disease resistanc.</title>
        <authorList>
            <person name="Yuan L."/>
        </authorList>
    </citation>
    <scope>NUCLEOTIDE SEQUENCE [LARGE SCALE GENOMIC DNA]</scope>
    <source>
        <strain evidence="3">ZHUSHIDOU_FW_LH</strain>
        <tissue evidence="3">Leaf</tissue>
    </source>
</reference>
<dbReference type="EMBL" id="JAYWIO010000003">
    <property type="protein sequence ID" value="KAK7276714.1"/>
    <property type="molecule type" value="Genomic_DNA"/>
</dbReference>
<keyword evidence="2" id="KW-0472">Membrane</keyword>
<evidence type="ECO:0000313" key="3">
    <source>
        <dbReference type="EMBL" id="KAK7276714.1"/>
    </source>
</evidence>
<keyword evidence="4" id="KW-1185">Reference proteome</keyword>
<organism evidence="3 4">
    <name type="scientific">Crotalaria pallida</name>
    <name type="common">Smooth rattlebox</name>
    <name type="synonym">Crotalaria striata</name>
    <dbReference type="NCBI Taxonomy" id="3830"/>
    <lineage>
        <taxon>Eukaryota</taxon>
        <taxon>Viridiplantae</taxon>
        <taxon>Streptophyta</taxon>
        <taxon>Embryophyta</taxon>
        <taxon>Tracheophyta</taxon>
        <taxon>Spermatophyta</taxon>
        <taxon>Magnoliopsida</taxon>
        <taxon>eudicotyledons</taxon>
        <taxon>Gunneridae</taxon>
        <taxon>Pentapetalae</taxon>
        <taxon>rosids</taxon>
        <taxon>fabids</taxon>
        <taxon>Fabales</taxon>
        <taxon>Fabaceae</taxon>
        <taxon>Papilionoideae</taxon>
        <taxon>50 kb inversion clade</taxon>
        <taxon>genistoids sensu lato</taxon>
        <taxon>core genistoids</taxon>
        <taxon>Crotalarieae</taxon>
        <taxon>Crotalaria</taxon>
    </lineage>
</organism>
<feature type="transmembrane region" description="Helical" evidence="2">
    <location>
        <begin position="379"/>
        <end position="402"/>
    </location>
</feature>
<keyword evidence="2" id="KW-1133">Transmembrane helix</keyword>
<evidence type="ECO:0000256" key="1">
    <source>
        <dbReference type="SAM" id="MobiDB-lite"/>
    </source>
</evidence>
<feature type="transmembrane region" description="Helical" evidence="2">
    <location>
        <begin position="409"/>
        <end position="427"/>
    </location>
</feature>
<proteinExistence type="predicted"/>
<keyword evidence="2" id="KW-0812">Transmembrane</keyword>
<accession>A0AAN9IFP1</accession>
<name>A0AAN9IFP1_CROPI</name>
<gene>
    <name evidence="3" type="ORF">RIF29_17859</name>
</gene>
<protein>
    <submittedName>
        <fullName evidence="3">Uncharacterized protein</fullName>
    </submittedName>
</protein>
<feature type="transmembrane region" description="Helical" evidence="2">
    <location>
        <begin position="268"/>
        <end position="287"/>
    </location>
</feature>
<evidence type="ECO:0000313" key="4">
    <source>
        <dbReference type="Proteomes" id="UP001372338"/>
    </source>
</evidence>